<accession>A0ACB7UH56</accession>
<sequence length="113" mass="12279">MASISLSIASPSLPLLSSASIRPRRSVMVVASATASSSGDRKWWAPLFRSIMADPDDGVNGVKGESEGKKGRGRLTAEKAKELRRQLRESESWHDGMYHSAIASRLASPDHHH</sequence>
<protein>
    <submittedName>
        <fullName evidence="1">Uncharacterized protein</fullName>
    </submittedName>
</protein>
<proteinExistence type="predicted"/>
<evidence type="ECO:0000313" key="1">
    <source>
        <dbReference type="EMBL" id="KAH7659686.1"/>
    </source>
</evidence>
<dbReference type="EMBL" id="CM037026">
    <property type="protein sequence ID" value="KAH7659686.1"/>
    <property type="molecule type" value="Genomic_DNA"/>
</dbReference>
<reference evidence="2" key="1">
    <citation type="journal article" date="2022" name="Nat. Commun.">
        <title>Chromosome evolution and the genetic basis of agronomically important traits in greater yam.</title>
        <authorList>
            <person name="Bredeson J.V."/>
            <person name="Lyons J.B."/>
            <person name="Oniyinde I.O."/>
            <person name="Okereke N.R."/>
            <person name="Kolade O."/>
            <person name="Nnabue I."/>
            <person name="Nwadili C.O."/>
            <person name="Hribova E."/>
            <person name="Parker M."/>
            <person name="Nwogha J."/>
            <person name="Shu S."/>
            <person name="Carlson J."/>
            <person name="Kariba R."/>
            <person name="Muthemba S."/>
            <person name="Knop K."/>
            <person name="Barton G.J."/>
            <person name="Sherwood A.V."/>
            <person name="Lopez-Montes A."/>
            <person name="Asiedu R."/>
            <person name="Jamnadass R."/>
            <person name="Muchugi A."/>
            <person name="Goodstein D."/>
            <person name="Egesi C.N."/>
            <person name="Featherston J."/>
            <person name="Asfaw A."/>
            <person name="Simpson G.G."/>
            <person name="Dolezel J."/>
            <person name="Hendre P.S."/>
            <person name="Van Deynze A."/>
            <person name="Kumar P.L."/>
            <person name="Obidiegwu J.E."/>
            <person name="Bhattacharjee R."/>
            <person name="Rokhsar D.S."/>
        </authorList>
    </citation>
    <scope>NUCLEOTIDE SEQUENCE [LARGE SCALE GENOMIC DNA]</scope>
    <source>
        <strain evidence="2">cv. TDa95/00328</strain>
    </source>
</reference>
<gene>
    <name evidence="1" type="ORF">IHE45_16G046800</name>
</gene>
<organism evidence="1 2">
    <name type="scientific">Dioscorea alata</name>
    <name type="common">Purple yam</name>
    <dbReference type="NCBI Taxonomy" id="55571"/>
    <lineage>
        <taxon>Eukaryota</taxon>
        <taxon>Viridiplantae</taxon>
        <taxon>Streptophyta</taxon>
        <taxon>Embryophyta</taxon>
        <taxon>Tracheophyta</taxon>
        <taxon>Spermatophyta</taxon>
        <taxon>Magnoliopsida</taxon>
        <taxon>Liliopsida</taxon>
        <taxon>Dioscoreales</taxon>
        <taxon>Dioscoreaceae</taxon>
        <taxon>Dioscorea</taxon>
    </lineage>
</organism>
<keyword evidence="2" id="KW-1185">Reference proteome</keyword>
<dbReference type="Proteomes" id="UP000827976">
    <property type="component" value="Chromosome 16"/>
</dbReference>
<comment type="caution">
    <text evidence="1">The sequence shown here is derived from an EMBL/GenBank/DDBJ whole genome shotgun (WGS) entry which is preliminary data.</text>
</comment>
<name>A0ACB7UH56_DIOAL</name>
<evidence type="ECO:0000313" key="2">
    <source>
        <dbReference type="Proteomes" id="UP000827976"/>
    </source>
</evidence>